<proteinExistence type="predicted"/>
<name>A0A8D7AY15_MUSAM</name>
<reference evidence="2" key="1">
    <citation type="submission" date="2021-03" db="EMBL/GenBank/DDBJ databases">
        <authorList>
            <consortium name="Genoscope - CEA"/>
            <person name="William W."/>
        </authorList>
    </citation>
    <scope>NUCLEOTIDE SEQUENCE</scope>
    <source>
        <strain evidence="2">Doubled-haploid Pahang</strain>
    </source>
</reference>
<organism evidence="2">
    <name type="scientific">Musa acuminata subsp. malaccensis</name>
    <name type="common">Wild banana</name>
    <name type="synonym">Musa malaccensis</name>
    <dbReference type="NCBI Taxonomy" id="214687"/>
    <lineage>
        <taxon>Eukaryota</taxon>
        <taxon>Viridiplantae</taxon>
        <taxon>Streptophyta</taxon>
        <taxon>Embryophyta</taxon>
        <taxon>Tracheophyta</taxon>
        <taxon>Spermatophyta</taxon>
        <taxon>Magnoliopsida</taxon>
        <taxon>Liliopsida</taxon>
        <taxon>Zingiberales</taxon>
        <taxon>Musaceae</taxon>
        <taxon>Musa</taxon>
    </lineage>
</organism>
<evidence type="ECO:0000256" key="1">
    <source>
        <dbReference type="SAM" id="MobiDB-lite"/>
    </source>
</evidence>
<evidence type="ECO:0000313" key="2">
    <source>
        <dbReference type="EMBL" id="CAG1856461.1"/>
    </source>
</evidence>
<protein>
    <submittedName>
        <fullName evidence="2">(wild Malaysian banana) hypothetical protein</fullName>
    </submittedName>
</protein>
<dbReference type="EMBL" id="HG996473">
    <property type="protein sequence ID" value="CAG1856461.1"/>
    <property type="molecule type" value="Genomic_DNA"/>
</dbReference>
<feature type="region of interest" description="Disordered" evidence="1">
    <location>
        <begin position="40"/>
        <end position="62"/>
    </location>
</feature>
<dbReference type="AlphaFoldDB" id="A0A8D7AY15"/>
<accession>A0A8D7AY15</accession>
<sequence length="62" mass="6470">MSSCIFVSKQLLVYEPSSSCLGARRHETEKSIGEPVISRANRGAGRRSGAGCRTGSSVASPS</sequence>
<gene>
    <name evidence="2" type="ORF">GSMUA_41770.1</name>
</gene>